<feature type="compositionally biased region" description="Basic and acidic residues" evidence="1">
    <location>
        <begin position="1"/>
        <end position="13"/>
    </location>
</feature>
<dbReference type="EMBL" id="BK015489">
    <property type="protein sequence ID" value="DAE09630.1"/>
    <property type="molecule type" value="Genomic_DNA"/>
</dbReference>
<sequence length="31" mass="3975">MRKITKREYIERKQKNKAVKRTKNSYWTMEE</sequence>
<proteinExistence type="predicted"/>
<organism evidence="2">
    <name type="scientific">Siphoviridae sp. ctDtx1</name>
    <dbReference type="NCBI Taxonomy" id="2825391"/>
    <lineage>
        <taxon>Viruses</taxon>
        <taxon>Duplodnaviria</taxon>
        <taxon>Heunggongvirae</taxon>
        <taxon>Uroviricota</taxon>
        <taxon>Caudoviricetes</taxon>
    </lineage>
</organism>
<name>A0A8S5PRC8_9CAUD</name>
<feature type="compositionally biased region" description="Basic residues" evidence="1">
    <location>
        <begin position="14"/>
        <end position="23"/>
    </location>
</feature>
<evidence type="ECO:0000256" key="1">
    <source>
        <dbReference type="SAM" id="MobiDB-lite"/>
    </source>
</evidence>
<feature type="region of interest" description="Disordered" evidence="1">
    <location>
        <begin position="1"/>
        <end position="31"/>
    </location>
</feature>
<protein>
    <submittedName>
        <fullName evidence="2">Uncharacterized protein</fullName>
    </submittedName>
</protein>
<accession>A0A8S5PRC8</accession>
<evidence type="ECO:0000313" key="2">
    <source>
        <dbReference type="EMBL" id="DAE09630.1"/>
    </source>
</evidence>
<reference evidence="2" key="1">
    <citation type="journal article" date="2021" name="Proc. Natl. Acad. Sci. U.S.A.">
        <title>A Catalog of Tens of Thousands of Viruses from Human Metagenomes Reveals Hidden Associations with Chronic Diseases.</title>
        <authorList>
            <person name="Tisza M.J."/>
            <person name="Buck C.B."/>
        </authorList>
    </citation>
    <scope>NUCLEOTIDE SEQUENCE</scope>
    <source>
        <strain evidence="2">CtDtx1</strain>
    </source>
</reference>